<protein>
    <recommendedName>
        <fullName evidence="1">Glycosyltransferase 2-like domain-containing protein</fullName>
    </recommendedName>
</protein>
<sequence>MTKSKRIKLLEEYIRYLEKAAINYGKIAHIHGVKLDEETLAKGNRLRQELEWVYEHTTRAVSIITYNRIDHIEEIIDGVLTTVPNGTDVFVCDDGSNDGTQEINFKGVHYYRGPNLGVGANKTRALYLMKNHHYSAMIEDDLVPTEKGWFETYEAAASLMDVHHFCRVQDKQVLETRPAFAEYIKQAFNATPIYASSPRGDFTFLTRKVITTVGGMNPAFNGVGYAHVEWSARVRKAGLISHPLGWIDIAEARDRFKQIGDTEGGRWDVDKALISKQIKRNRLIAKRLAKQDYIYCPLRIE</sequence>
<accession>A0A0F9FUI0</accession>
<evidence type="ECO:0000313" key="2">
    <source>
        <dbReference type="EMBL" id="KKL61030.1"/>
    </source>
</evidence>
<proteinExistence type="predicted"/>
<dbReference type="EMBL" id="LAZR01028945">
    <property type="protein sequence ID" value="KKL61030.1"/>
    <property type="molecule type" value="Genomic_DNA"/>
</dbReference>
<evidence type="ECO:0000259" key="1">
    <source>
        <dbReference type="Pfam" id="PF00535"/>
    </source>
</evidence>
<comment type="caution">
    <text evidence="2">The sequence shown here is derived from an EMBL/GenBank/DDBJ whole genome shotgun (WGS) entry which is preliminary data.</text>
</comment>
<dbReference type="AlphaFoldDB" id="A0A0F9FUI0"/>
<reference evidence="2" key="1">
    <citation type="journal article" date="2015" name="Nature">
        <title>Complex archaea that bridge the gap between prokaryotes and eukaryotes.</title>
        <authorList>
            <person name="Spang A."/>
            <person name="Saw J.H."/>
            <person name="Jorgensen S.L."/>
            <person name="Zaremba-Niedzwiedzka K."/>
            <person name="Martijn J."/>
            <person name="Lind A.E."/>
            <person name="van Eijk R."/>
            <person name="Schleper C."/>
            <person name="Guy L."/>
            <person name="Ettema T.J."/>
        </authorList>
    </citation>
    <scope>NUCLEOTIDE SEQUENCE</scope>
</reference>
<dbReference type="SUPFAM" id="SSF53448">
    <property type="entry name" value="Nucleotide-diphospho-sugar transferases"/>
    <property type="match status" value="1"/>
</dbReference>
<dbReference type="Pfam" id="PF00535">
    <property type="entry name" value="Glycos_transf_2"/>
    <property type="match status" value="1"/>
</dbReference>
<gene>
    <name evidence="2" type="ORF">LCGC14_2199380</name>
</gene>
<organism evidence="2">
    <name type="scientific">marine sediment metagenome</name>
    <dbReference type="NCBI Taxonomy" id="412755"/>
    <lineage>
        <taxon>unclassified sequences</taxon>
        <taxon>metagenomes</taxon>
        <taxon>ecological metagenomes</taxon>
    </lineage>
</organism>
<dbReference type="Gene3D" id="3.90.550.10">
    <property type="entry name" value="Spore Coat Polysaccharide Biosynthesis Protein SpsA, Chain A"/>
    <property type="match status" value="1"/>
</dbReference>
<dbReference type="InterPro" id="IPR029044">
    <property type="entry name" value="Nucleotide-diphossugar_trans"/>
</dbReference>
<name>A0A0F9FUI0_9ZZZZ</name>
<dbReference type="InterPro" id="IPR001173">
    <property type="entry name" value="Glyco_trans_2-like"/>
</dbReference>
<feature type="domain" description="Glycosyltransferase 2-like" evidence="1">
    <location>
        <begin position="61"/>
        <end position="151"/>
    </location>
</feature>